<evidence type="ECO:0000313" key="2">
    <source>
        <dbReference type="Proteomes" id="UP000550707"/>
    </source>
</evidence>
<dbReference type="AlphaFoldDB" id="A0A7J8HCV0"/>
<dbReference type="InParanoid" id="A0A7J8HCV0"/>
<sequence>MEGLAGVAQWLSIDPAPRGRRFESRSGHMPRLWAGSPVGDMQVAAIQCSRSSMSLSLSLTLSLKSILKKRYIYIYICKKKTKWRFLKYLKIQLPYDLALPVLGIYLKKIKIYLKKTNSKIYIVP</sequence>
<dbReference type="Proteomes" id="UP000550707">
    <property type="component" value="Unassembled WGS sequence"/>
</dbReference>
<protein>
    <submittedName>
        <fullName evidence="1">Uncharacterized protein</fullName>
    </submittedName>
</protein>
<organism evidence="1 2">
    <name type="scientific">Molossus molossus</name>
    <name type="common">Pallas' mastiff bat</name>
    <name type="synonym">Vespertilio molossus</name>
    <dbReference type="NCBI Taxonomy" id="27622"/>
    <lineage>
        <taxon>Eukaryota</taxon>
        <taxon>Metazoa</taxon>
        <taxon>Chordata</taxon>
        <taxon>Craniata</taxon>
        <taxon>Vertebrata</taxon>
        <taxon>Euteleostomi</taxon>
        <taxon>Mammalia</taxon>
        <taxon>Eutheria</taxon>
        <taxon>Laurasiatheria</taxon>
        <taxon>Chiroptera</taxon>
        <taxon>Yangochiroptera</taxon>
        <taxon>Molossidae</taxon>
        <taxon>Molossus</taxon>
    </lineage>
</organism>
<keyword evidence="2" id="KW-1185">Reference proteome</keyword>
<gene>
    <name evidence="1" type="ORF">HJG59_011106</name>
</gene>
<comment type="caution">
    <text evidence="1">The sequence shown here is derived from an EMBL/GenBank/DDBJ whole genome shotgun (WGS) entry which is preliminary data.</text>
</comment>
<evidence type="ECO:0000313" key="1">
    <source>
        <dbReference type="EMBL" id="KAF6469729.1"/>
    </source>
</evidence>
<name>A0A7J8HCV0_MOLMO</name>
<dbReference type="EMBL" id="JACASF010000007">
    <property type="protein sequence ID" value="KAF6469729.1"/>
    <property type="molecule type" value="Genomic_DNA"/>
</dbReference>
<proteinExistence type="predicted"/>
<accession>A0A7J8HCV0</accession>
<reference evidence="1 2" key="1">
    <citation type="journal article" date="2020" name="Nature">
        <title>Six reference-quality genomes reveal evolution of bat adaptations.</title>
        <authorList>
            <person name="Jebb D."/>
            <person name="Huang Z."/>
            <person name="Pippel M."/>
            <person name="Hughes G.M."/>
            <person name="Lavrichenko K."/>
            <person name="Devanna P."/>
            <person name="Winkler S."/>
            <person name="Jermiin L.S."/>
            <person name="Skirmuntt E.C."/>
            <person name="Katzourakis A."/>
            <person name="Burkitt-Gray L."/>
            <person name="Ray D.A."/>
            <person name="Sullivan K.A.M."/>
            <person name="Roscito J.G."/>
            <person name="Kirilenko B.M."/>
            <person name="Davalos L.M."/>
            <person name="Corthals A.P."/>
            <person name="Power M.L."/>
            <person name="Jones G."/>
            <person name="Ransome R.D."/>
            <person name="Dechmann D.K.N."/>
            <person name="Locatelli A.G."/>
            <person name="Puechmaille S.J."/>
            <person name="Fedrigo O."/>
            <person name="Jarvis E.D."/>
            <person name="Hiller M."/>
            <person name="Vernes S.C."/>
            <person name="Myers E.W."/>
            <person name="Teeling E.C."/>
        </authorList>
    </citation>
    <scope>NUCLEOTIDE SEQUENCE [LARGE SCALE GENOMIC DNA]</scope>
    <source>
        <strain evidence="1">MMolMol1</strain>
        <tissue evidence="1">Muscle</tissue>
    </source>
</reference>